<dbReference type="SUPFAM" id="SSF47781">
    <property type="entry name" value="RuvA domain 2-like"/>
    <property type="match status" value="1"/>
</dbReference>
<protein>
    <recommendedName>
        <fullName evidence="5">Helix-hairpin-helix domain-containing protein</fullName>
    </recommendedName>
</protein>
<feature type="compositionally biased region" description="Pro residues" evidence="1">
    <location>
        <begin position="28"/>
        <end position="47"/>
    </location>
</feature>
<feature type="region of interest" description="Disordered" evidence="1">
    <location>
        <begin position="1"/>
        <end position="51"/>
    </location>
</feature>
<keyword evidence="4" id="KW-1185">Reference proteome</keyword>
<evidence type="ECO:0000313" key="4">
    <source>
        <dbReference type="Proteomes" id="UP000001918"/>
    </source>
</evidence>
<evidence type="ECO:0000313" key="3">
    <source>
        <dbReference type="EMBL" id="ACY99911.1"/>
    </source>
</evidence>
<evidence type="ECO:0000256" key="1">
    <source>
        <dbReference type="SAM" id="MobiDB-lite"/>
    </source>
</evidence>
<keyword evidence="2" id="KW-0812">Transmembrane</keyword>
<feature type="transmembrane region" description="Helical" evidence="2">
    <location>
        <begin position="56"/>
        <end position="79"/>
    </location>
</feature>
<feature type="compositionally biased region" description="Pro residues" evidence="1">
    <location>
        <begin position="10"/>
        <end position="19"/>
    </location>
</feature>
<dbReference type="eggNOG" id="COG1555">
    <property type="taxonomic scope" value="Bacteria"/>
</dbReference>
<dbReference type="OrthoDB" id="5184981at2"/>
<dbReference type="STRING" id="471852.Tcur_4384"/>
<dbReference type="HOGENOM" id="CLU_070073_0_0_11"/>
<keyword evidence="2" id="KW-1133">Transmembrane helix</keyword>
<gene>
    <name evidence="3" type="ordered locus">Tcur_4384</name>
</gene>
<accession>D1A437</accession>
<dbReference type="Gene3D" id="1.10.150.280">
    <property type="entry name" value="AF1531-like domain"/>
    <property type="match status" value="1"/>
</dbReference>
<dbReference type="Pfam" id="PF12836">
    <property type="entry name" value="HHH_3"/>
    <property type="match status" value="1"/>
</dbReference>
<dbReference type="AlphaFoldDB" id="D1A437"/>
<feature type="transmembrane region" description="Helical" evidence="2">
    <location>
        <begin position="86"/>
        <end position="104"/>
    </location>
</feature>
<organism evidence="3 4">
    <name type="scientific">Thermomonospora curvata (strain ATCC 19995 / DSM 43183 / JCM 3096 / KCTC 9072 / NBRC 15933 / NCIMB 10081 / Henssen B9)</name>
    <dbReference type="NCBI Taxonomy" id="471852"/>
    <lineage>
        <taxon>Bacteria</taxon>
        <taxon>Bacillati</taxon>
        <taxon>Actinomycetota</taxon>
        <taxon>Actinomycetes</taxon>
        <taxon>Streptosporangiales</taxon>
        <taxon>Thermomonosporaceae</taxon>
        <taxon>Thermomonospora</taxon>
    </lineage>
</organism>
<keyword evidence="2" id="KW-0472">Membrane</keyword>
<proteinExistence type="predicted"/>
<dbReference type="Proteomes" id="UP000001918">
    <property type="component" value="Chromosome"/>
</dbReference>
<feature type="transmembrane region" description="Helical" evidence="2">
    <location>
        <begin position="110"/>
        <end position="132"/>
    </location>
</feature>
<evidence type="ECO:0008006" key="5">
    <source>
        <dbReference type="Google" id="ProtNLM"/>
    </source>
</evidence>
<dbReference type="KEGG" id="tcu:Tcur_4384"/>
<reference evidence="3 4" key="1">
    <citation type="journal article" date="2011" name="Stand. Genomic Sci.">
        <title>Complete genome sequence of Thermomonospora curvata type strain (B9).</title>
        <authorList>
            <person name="Chertkov O."/>
            <person name="Sikorski J."/>
            <person name="Nolan M."/>
            <person name="Lapidus A."/>
            <person name="Lucas S."/>
            <person name="Del Rio T.G."/>
            <person name="Tice H."/>
            <person name="Cheng J.F."/>
            <person name="Goodwin L."/>
            <person name="Pitluck S."/>
            <person name="Liolios K."/>
            <person name="Ivanova N."/>
            <person name="Mavromatis K."/>
            <person name="Mikhailova N."/>
            <person name="Ovchinnikova G."/>
            <person name="Pati A."/>
            <person name="Chen A."/>
            <person name="Palaniappan K."/>
            <person name="Djao O.D."/>
            <person name="Land M."/>
            <person name="Hauser L."/>
            <person name="Chang Y.J."/>
            <person name="Jeffries C.D."/>
            <person name="Brettin T."/>
            <person name="Han C."/>
            <person name="Detter J.C."/>
            <person name="Rohde M."/>
            <person name="Goker M."/>
            <person name="Woyke T."/>
            <person name="Bristow J."/>
            <person name="Eisen J.A."/>
            <person name="Markowitz V."/>
            <person name="Hugenholtz P."/>
            <person name="Klenk H.P."/>
            <person name="Kyrpides N.C."/>
        </authorList>
    </citation>
    <scope>NUCLEOTIDE SEQUENCE [LARGE SCALE GENOMIC DNA]</scope>
    <source>
        <strain evidence="4">ATCC 19995 / DSM 43183 / JCM 3096 / KCTC 9072 / NBRC 15933 / NCIMB 10081 / Henssen B9</strain>
    </source>
</reference>
<evidence type="ECO:0000256" key="2">
    <source>
        <dbReference type="SAM" id="Phobius"/>
    </source>
</evidence>
<dbReference type="EMBL" id="CP001738">
    <property type="protein sequence ID" value="ACY99911.1"/>
    <property type="molecule type" value="Genomic_DNA"/>
</dbReference>
<sequence length="257" mass="27870">MAWPGNQPFQEPPQRPVPGDPRYSANPSVPPAQQPLPVPSKTPPHPQRPQHKAASILWASLPLISVGTVTPFAFIYAAFRRRTVDLALSAAAYLAIWAVAWVFIDDEGTAGSIAATLAMLLCFGGTVHAFAVRKRVFSSPPPLADGNEQAVQAAQHRRKLRERARKLAAEDPVLARELGIGRPDQPRSYDDGGLIDVNHAPPHVLATLPGVTPELAARIDRLRRERGPFVSVEELAVDADLPAHLVPTLGEYTIFLP</sequence>
<dbReference type="InterPro" id="IPR010994">
    <property type="entry name" value="RuvA_2-like"/>
</dbReference>
<name>D1A437_THECD</name>